<dbReference type="CDD" id="cd07984">
    <property type="entry name" value="LPLAT_LABLAT-like"/>
    <property type="match status" value="1"/>
</dbReference>
<keyword evidence="6" id="KW-0012">Acyltransferase</keyword>
<evidence type="ECO:0000313" key="9">
    <source>
        <dbReference type="Proteomes" id="UP000095401"/>
    </source>
</evidence>
<comment type="subcellular location">
    <subcellularLocation>
        <location evidence="1">Cell inner membrane</location>
    </subcellularLocation>
</comment>
<dbReference type="Pfam" id="PF03279">
    <property type="entry name" value="Lip_A_acyltrans"/>
    <property type="match status" value="1"/>
</dbReference>
<keyword evidence="3" id="KW-0997">Cell inner membrane</keyword>
<evidence type="ECO:0008006" key="10">
    <source>
        <dbReference type="Google" id="ProtNLM"/>
    </source>
</evidence>
<dbReference type="GO" id="GO:0005886">
    <property type="term" value="C:plasma membrane"/>
    <property type="evidence" value="ECO:0007669"/>
    <property type="project" value="UniProtKB-SubCell"/>
</dbReference>
<organism evidence="8 9">
    <name type="scientific">Acidihalobacter yilgarnensis</name>
    <dbReference type="NCBI Taxonomy" id="2819280"/>
    <lineage>
        <taxon>Bacteria</taxon>
        <taxon>Pseudomonadati</taxon>
        <taxon>Pseudomonadota</taxon>
        <taxon>Gammaproteobacteria</taxon>
        <taxon>Chromatiales</taxon>
        <taxon>Ectothiorhodospiraceae</taxon>
        <taxon>Acidihalobacter</taxon>
    </lineage>
</organism>
<keyword evidence="9" id="KW-1185">Reference proteome</keyword>
<feature type="transmembrane region" description="Helical" evidence="7">
    <location>
        <begin position="15"/>
        <end position="32"/>
    </location>
</feature>
<evidence type="ECO:0000256" key="3">
    <source>
        <dbReference type="ARBA" id="ARBA00022519"/>
    </source>
</evidence>
<evidence type="ECO:0000256" key="2">
    <source>
        <dbReference type="ARBA" id="ARBA00022475"/>
    </source>
</evidence>
<dbReference type="GO" id="GO:0009247">
    <property type="term" value="P:glycolipid biosynthetic process"/>
    <property type="evidence" value="ECO:0007669"/>
    <property type="project" value="UniProtKB-ARBA"/>
</dbReference>
<keyword evidence="7" id="KW-1133">Transmembrane helix</keyword>
<sequence>MLVVEPTRPPLAPRYWAGWCLVGLIQFSHLLLPRRLRRIVGRGLGSLAWHFNRTPRRVALINLERCRPALDATAREALLREHFKLMGQGIWDYPLAWFGSRRRLEREVAIEGLEHLTAAREAGHPVILMVAHTAALDIAPPRLAMEVPMAGPYNPFGNVLADWLIGHGRSRFGNRPISRESGLRGLLRALRDGGVLYYLADEDYGRERSVFVPLFGQSKATLPIIGRLAGASGAVVLPTMTVYDAATSCYRVILDPPLADFPTGDPARDARRMNEALESQITRHPAHYLWTLKLFRTRPEGEENWY</sequence>
<evidence type="ECO:0000256" key="5">
    <source>
        <dbReference type="ARBA" id="ARBA00023136"/>
    </source>
</evidence>
<keyword evidence="7" id="KW-0812">Transmembrane</keyword>
<protein>
    <recommendedName>
        <fullName evidence="10">Lipid A biosynthesis acyltransferase</fullName>
    </recommendedName>
</protein>
<evidence type="ECO:0000256" key="7">
    <source>
        <dbReference type="SAM" id="Phobius"/>
    </source>
</evidence>
<dbReference type="GO" id="GO:0016746">
    <property type="term" value="F:acyltransferase activity"/>
    <property type="evidence" value="ECO:0007669"/>
    <property type="project" value="UniProtKB-KW"/>
</dbReference>
<gene>
    <name evidence="8" type="ORF">BI364_08900</name>
</gene>
<dbReference type="PIRSF" id="PIRSF026649">
    <property type="entry name" value="MsbB"/>
    <property type="match status" value="1"/>
</dbReference>
<dbReference type="InterPro" id="IPR004960">
    <property type="entry name" value="LipA_acyltrans"/>
</dbReference>
<keyword evidence="4" id="KW-0808">Transferase</keyword>
<proteinExistence type="predicted"/>
<dbReference type="KEGG" id="aprs:BI364_08900"/>
<dbReference type="PANTHER" id="PTHR30606">
    <property type="entry name" value="LIPID A BIOSYNTHESIS LAUROYL ACYLTRANSFERASE"/>
    <property type="match status" value="1"/>
</dbReference>
<evidence type="ECO:0000256" key="6">
    <source>
        <dbReference type="ARBA" id="ARBA00023315"/>
    </source>
</evidence>
<keyword evidence="2" id="KW-1003">Cell membrane</keyword>
<dbReference type="AlphaFoldDB" id="A0A1D8INQ5"/>
<dbReference type="PANTHER" id="PTHR30606:SF4">
    <property type="entry name" value="LIPID A BIOSYNTHESIS MYRISTOYLTRANSFERASE"/>
    <property type="match status" value="1"/>
</dbReference>
<evidence type="ECO:0000313" key="8">
    <source>
        <dbReference type="EMBL" id="AOU98064.1"/>
    </source>
</evidence>
<evidence type="ECO:0000256" key="1">
    <source>
        <dbReference type="ARBA" id="ARBA00004533"/>
    </source>
</evidence>
<dbReference type="Proteomes" id="UP000095401">
    <property type="component" value="Chromosome"/>
</dbReference>
<keyword evidence="5 7" id="KW-0472">Membrane</keyword>
<dbReference type="EMBL" id="CP017415">
    <property type="protein sequence ID" value="AOU98064.1"/>
    <property type="molecule type" value="Genomic_DNA"/>
</dbReference>
<name>A0A1D8INQ5_9GAMM</name>
<reference evidence="9" key="1">
    <citation type="submission" date="2016-09" db="EMBL/GenBank/DDBJ databases">
        <title>Acidihalobacter prosperus F5.</title>
        <authorList>
            <person name="Khaleque H.N."/>
            <person name="Ramsay J.P."/>
            <person name="Kaksonen A.H."/>
            <person name="Boxall N.J."/>
            <person name="Watkin E.L.J."/>
        </authorList>
    </citation>
    <scope>NUCLEOTIDE SEQUENCE [LARGE SCALE GENOMIC DNA]</scope>
    <source>
        <strain evidence="9">F5</strain>
    </source>
</reference>
<evidence type="ECO:0000256" key="4">
    <source>
        <dbReference type="ARBA" id="ARBA00022679"/>
    </source>
</evidence>
<accession>A0A1D8INQ5</accession>